<accession>A0A3R8NQT0</accession>
<dbReference type="Pfam" id="PF08241">
    <property type="entry name" value="Methyltransf_11"/>
    <property type="match status" value="1"/>
</dbReference>
<dbReference type="OrthoDB" id="529208at2"/>
<gene>
    <name evidence="2" type="ORF">EHV23_09975</name>
</gene>
<keyword evidence="2" id="KW-0489">Methyltransferase</keyword>
<dbReference type="RefSeq" id="WP_125095942.1">
    <property type="nucleotide sequence ID" value="NZ_RRUE01000002.1"/>
</dbReference>
<dbReference type="GO" id="GO:0032259">
    <property type="term" value="P:methylation"/>
    <property type="evidence" value="ECO:0007669"/>
    <property type="project" value="UniProtKB-KW"/>
</dbReference>
<dbReference type="CDD" id="cd02440">
    <property type="entry name" value="AdoMet_MTases"/>
    <property type="match status" value="1"/>
</dbReference>
<dbReference type="Proteomes" id="UP000270261">
    <property type="component" value="Unassembled WGS sequence"/>
</dbReference>
<evidence type="ECO:0000313" key="3">
    <source>
        <dbReference type="Proteomes" id="UP000270261"/>
    </source>
</evidence>
<dbReference type="PANTHER" id="PTHR43591">
    <property type="entry name" value="METHYLTRANSFERASE"/>
    <property type="match status" value="1"/>
</dbReference>
<sequence>MASTPLHDKLKAPFRDDARTDSDGILRCLDRTAVTGDNQRYMSMYDWMARWYDFGERWIGKLKYGNGIPNMRRQLMQELPWRNGCSALYVSIGTGADLRYLPASIDAATLDLVGLDISLGMLRRCRRVWRRKLDLSLVHASAEDLPFADHSFDIVFHVGGINFFNDKKRALQEMARVTRPGTKIMIADETADFVDEQYKKSLFTRSYFDDTQFDLKEIIAAIPAGMQDVNTQLIWNNRFYCITFRTPDVC</sequence>
<organism evidence="2 3">
    <name type="scientific">Lautropia dentalis</name>
    <dbReference type="NCBI Taxonomy" id="2490857"/>
    <lineage>
        <taxon>Bacteria</taxon>
        <taxon>Pseudomonadati</taxon>
        <taxon>Pseudomonadota</taxon>
        <taxon>Betaproteobacteria</taxon>
        <taxon>Burkholderiales</taxon>
        <taxon>Burkholderiaceae</taxon>
        <taxon>Lautropia</taxon>
    </lineage>
</organism>
<comment type="caution">
    <text evidence="2">The sequence shown here is derived from an EMBL/GenBank/DDBJ whole genome shotgun (WGS) entry which is preliminary data.</text>
</comment>
<evidence type="ECO:0000313" key="2">
    <source>
        <dbReference type="EMBL" id="RRN43738.1"/>
    </source>
</evidence>
<protein>
    <submittedName>
        <fullName evidence="2">Class I SAM-dependent methyltransferase</fullName>
    </submittedName>
</protein>
<feature type="domain" description="Methyltransferase type 11" evidence="1">
    <location>
        <begin position="89"/>
        <end position="185"/>
    </location>
</feature>
<reference evidence="2 3" key="1">
    <citation type="submission" date="2018-11" db="EMBL/GenBank/DDBJ databases">
        <title>Genome sequencing of Lautropia sp. KCOM 2505 (= ChDC F240).</title>
        <authorList>
            <person name="Kook J.-K."/>
            <person name="Park S.-N."/>
            <person name="Lim Y.K."/>
        </authorList>
    </citation>
    <scope>NUCLEOTIDE SEQUENCE [LARGE SCALE GENOMIC DNA]</scope>
    <source>
        <strain evidence="2 3">KCOM 2505</strain>
    </source>
</reference>
<dbReference type="EMBL" id="RRUE01000002">
    <property type="protein sequence ID" value="RRN43738.1"/>
    <property type="molecule type" value="Genomic_DNA"/>
</dbReference>
<dbReference type="GO" id="GO:0008757">
    <property type="term" value="F:S-adenosylmethionine-dependent methyltransferase activity"/>
    <property type="evidence" value="ECO:0007669"/>
    <property type="project" value="InterPro"/>
</dbReference>
<name>A0A3R8NQT0_9BURK</name>
<keyword evidence="3" id="KW-1185">Reference proteome</keyword>
<dbReference type="Gene3D" id="3.40.50.150">
    <property type="entry name" value="Vaccinia Virus protein VP39"/>
    <property type="match status" value="1"/>
</dbReference>
<dbReference type="InterPro" id="IPR013216">
    <property type="entry name" value="Methyltransf_11"/>
</dbReference>
<dbReference type="PANTHER" id="PTHR43591:SF24">
    <property type="entry name" value="2-METHOXY-6-POLYPRENYL-1,4-BENZOQUINOL METHYLASE, MITOCHONDRIAL"/>
    <property type="match status" value="1"/>
</dbReference>
<dbReference type="SUPFAM" id="SSF53335">
    <property type="entry name" value="S-adenosyl-L-methionine-dependent methyltransferases"/>
    <property type="match status" value="1"/>
</dbReference>
<dbReference type="InterPro" id="IPR029063">
    <property type="entry name" value="SAM-dependent_MTases_sf"/>
</dbReference>
<dbReference type="AlphaFoldDB" id="A0A3R8NQT0"/>
<proteinExistence type="predicted"/>
<keyword evidence="2" id="KW-0808">Transferase</keyword>
<evidence type="ECO:0000259" key="1">
    <source>
        <dbReference type="Pfam" id="PF08241"/>
    </source>
</evidence>